<keyword evidence="6" id="KW-1185">Reference proteome</keyword>
<gene>
    <name evidence="5" type="ORF">ACFSCT_17110</name>
</gene>
<keyword evidence="4" id="KW-0732">Signal</keyword>
<dbReference type="EMBL" id="JBHUEN010000050">
    <property type="protein sequence ID" value="MFD1883433.1"/>
    <property type="molecule type" value="Genomic_DNA"/>
</dbReference>
<dbReference type="InterPro" id="IPR050557">
    <property type="entry name" value="RTX_toxin/Mannuronan_C5-epim"/>
</dbReference>
<evidence type="ECO:0000256" key="4">
    <source>
        <dbReference type="SAM" id="SignalP"/>
    </source>
</evidence>
<reference evidence="6" key="1">
    <citation type="journal article" date="2019" name="Int. J. Syst. Evol. Microbiol.">
        <title>The Global Catalogue of Microorganisms (GCM) 10K type strain sequencing project: providing services to taxonomists for standard genome sequencing and annotation.</title>
        <authorList>
            <consortium name="The Broad Institute Genomics Platform"/>
            <consortium name="The Broad Institute Genome Sequencing Center for Infectious Disease"/>
            <person name="Wu L."/>
            <person name="Ma J."/>
        </authorList>
    </citation>
    <scope>NUCLEOTIDE SEQUENCE [LARGE SCALE GENOMIC DNA]</scope>
    <source>
        <strain evidence="6">CCUG 56029</strain>
    </source>
</reference>
<feature type="region of interest" description="Disordered" evidence="3">
    <location>
        <begin position="22"/>
        <end position="70"/>
    </location>
</feature>
<evidence type="ECO:0000256" key="3">
    <source>
        <dbReference type="SAM" id="MobiDB-lite"/>
    </source>
</evidence>
<keyword evidence="2" id="KW-0964">Secreted</keyword>
<evidence type="ECO:0000313" key="6">
    <source>
        <dbReference type="Proteomes" id="UP001597213"/>
    </source>
</evidence>
<dbReference type="PANTHER" id="PTHR38340">
    <property type="entry name" value="S-LAYER PROTEIN"/>
    <property type="match status" value="1"/>
</dbReference>
<feature type="chain" id="PRO_5047108955" evidence="4">
    <location>
        <begin position="18"/>
        <end position="311"/>
    </location>
</feature>
<comment type="caution">
    <text evidence="5">The sequence shown here is derived from an EMBL/GenBank/DDBJ whole genome shotgun (WGS) entry which is preliminary data.</text>
</comment>
<dbReference type="Gene3D" id="2.150.10.10">
    <property type="entry name" value="Serralysin-like metalloprotease, C-terminal"/>
    <property type="match status" value="2"/>
</dbReference>
<organism evidence="5 6">
    <name type="scientific">Paracoccus pacificus</name>
    <dbReference type="NCBI Taxonomy" id="1463598"/>
    <lineage>
        <taxon>Bacteria</taxon>
        <taxon>Pseudomonadati</taxon>
        <taxon>Pseudomonadota</taxon>
        <taxon>Alphaproteobacteria</taxon>
        <taxon>Rhodobacterales</taxon>
        <taxon>Paracoccaceae</taxon>
        <taxon>Paracoccus</taxon>
    </lineage>
</organism>
<feature type="signal peptide" evidence="4">
    <location>
        <begin position="1"/>
        <end position="17"/>
    </location>
</feature>
<feature type="compositionally biased region" description="Acidic residues" evidence="3">
    <location>
        <begin position="27"/>
        <end position="42"/>
    </location>
</feature>
<dbReference type="InterPro" id="IPR001343">
    <property type="entry name" value="Hemolysn_Ca-bd"/>
</dbReference>
<accession>A0ABW4RCE8</accession>
<protein>
    <submittedName>
        <fullName evidence="5">Calcium-binding protein</fullName>
    </submittedName>
</protein>
<name>A0ABW4RCE8_9RHOB</name>
<evidence type="ECO:0000256" key="2">
    <source>
        <dbReference type="ARBA" id="ARBA00022525"/>
    </source>
</evidence>
<evidence type="ECO:0000256" key="1">
    <source>
        <dbReference type="ARBA" id="ARBA00004613"/>
    </source>
</evidence>
<dbReference type="PRINTS" id="PR00313">
    <property type="entry name" value="CABNDNGRPT"/>
</dbReference>
<proteinExistence type="predicted"/>
<dbReference type="Pfam" id="PF00353">
    <property type="entry name" value="HemolysinCabind"/>
    <property type="match status" value="3"/>
</dbReference>
<sequence>MGNEWWLLGLLPLAALAAAIMNGGSDDGSDDDDDGNFPDELDLPPPPADPEDPTIVGTDGADNLTGTPDADFIAGAGGNDTISDGVADSDPTTIDKFYGAGGDDLIDSLEGPTYVVGGDGDDTVNGGAANDTILGGPGDDVIDVGGLPSEGETGADWAHGSRGDDTITGGAGDTLYGGGGEDHISGGEFQHGGVGDDTLVATAGINDVTYMKGGADDDLFQINLNKGESAEILDFKSGTDKLEVSVRDQDDLTEDGYVRMTMVEDADGNTVVLIGNPDDPIARLNDLDKLKESDFPQGFRTAEELAAEQKT</sequence>
<comment type="subcellular location">
    <subcellularLocation>
        <location evidence="1">Secreted</location>
    </subcellularLocation>
</comment>
<dbReference type="SUPFAM" id="SSF51120">
    <property type="entry name" value="beta-Roll"/>
    <property type="match status" value="1"/>
</dbReference>
<dbReference type="InterPro" id="IPR011049">
    <property type="entry name" value="Serralysin-like_metalloprot_C"/>
</dbReference>
<dbReference type="Proteomes" id="UP001597213">
    <property type="component" value="Unassembled WGS sequence"/>
</dbReference>
<evidence type="ECO:0000313" key="5">
    <source>
        <dbReference type="EMBL" id="MFD1883433.1"/>
    </source>
</evidence>
<dbReference type="PANTHER" id="PTHR38340:SF1">
    <property type="entry name" value="S-LAYER PROTEIN"/>
    <property type="match status" value="1"/>
</dbReference>